<evidence type="ECO:0000256" key="1">
    <source>
        <dbReference type="ARBA" id="ARBA00010505"/>
    </source>
</evidence>
<comment type="caution">
    <text evidence="3">The sequence shown here is derived from an EMBL/GenBank/DDBJ whole genome shotgun (WGS) entry which is preliminary data.</text>
</comment>
<sequence>MSPPSKLPAWPLTNMGNAEFTATNEAFVGEHTVIDFWTTKCTRCPDALDQLNELATDERYKKVKFASIVCDSCDGARNIIDKEDSPRWDKVSHFFMDHDHKEEAKKILGFKQVPFYVVLDDNGEIVQMGSKKQIDFDNIPGMEKPKDVEEGRKEGDAFEIMDLDF</sequence>
<reference evidence="3" key="1">
    <citation type="submission" date="2023-06" db="EMBL/GenBank/DDBJ databases">
        <title>Survivors Of The Sea: Transcriptome response of Skeletonema marinoi to long-term dormancy.</title>
        <authorList>
            <person name="Pinder M.I.M."/>
            <person name="Kourtchenko O."/>
            <person name="Robertson E.K."/>
            <person name="Larsson T."/>
            <person name="Maumus F."/>
            <person name="Osuna-Cruz C.M."/>
            <person name="Vancaester E."/>
            <person name="Stenow R."/>
            <person name="Vandepoele K."/>
            <person name="Ploug H."/>
            <person name="Bruchert V."/>
            <person name="Godhe A."/>
            <person name="Topel M."/>
        </authorList>
    </citation>
    <scope>NUCLEOTIDE SEQUENCE</scope>
    <source>
        <strain evidence="3">R05AC</strain>
    </source>
</reference>
<dbReference type="InterPro" id="IPR013766">
    <property type="entry name" value="Thioredoxin_domain"/>
</dbReference>
<dbReference type="InterPro" id="IPR013740">
    <property type="entry name" value="Redoxin"/>
</dbReference>
<dbReference type="GO" id="GO:0016491">
    <property type="term" value="F:oxidoreductase activity"/>
    <property type="evidence" value="ECO:0007669"/>
    <property type="project" value="InterPro"/>
</dbReference>
<feature type="domain" description="Thioredoxin" evidence="2">
    <location>
        <begin position="1"/>
        <end position="157"/>
    </location>
</feature>
<gene>
    <name evidence="3" type="ORF">QTG54_005745</name>
</gene>
<name>A0AAD8YB06_9STRA</name>
<dbReference type="EMBL" id="JATAAI010000009">
    <property type="protein sequence ID" value="KAK1743124.1"/>
    <property type="molecule type" value="Genomic_DNA"/>
</dbReference>
<evidence type="ECO:0000259" key="2">
    <source>
        <dbReference type="PROSITE" id="PS51352"/>
    </source>
</evidence>
<dbReference type="AlphaFoldDB" id="A0AAD8YB06"/>
<dbReference type="Gene3D" id="3.40.30.10">
    <property type="entry name" value="Glutaredoxin"/>
    <property type="match status" value="1"/>
</dbReference>
<dbReference type="Pfam" id="PF08534">
    <property type="entry name" value="Redoxin"/>
    <property type="match status" value="1"/>
</dbReference>
<dbReference type="PROSITE" id="PS51352">
    <property type="entry name" value="THIOREDOXIN_2"/>
    <property type="match status" value="1"/>
</dbReference>
<evidence type="ECO:0000313" key="4">
    <source>
        <dbReference type="Proteomes" id="UP001224775"/>
    </source>
</evidence>
<proteinExistence type="inferred from homology"/>
<dbReference type="InterPro" id="IPR036249">
    <property type="entry name" value="Thioredoxin-like_sf"/>
</dbReference>
<dbReference type="Proteomes" id="UP001224775">
    <property type="component" value="Unassembled WGS sequence"/>
</dbReference>
<evidence type="ECO:0000313" key="3">
    <source>
        <dbReference type="EMBL" id="KAK1743124.1"/>
    </source>
</evidence>
<organism evidence="3 4">
    <name type="scientific">Skeletonema marinoi</name>
    <dbReference type="NCBI Taxonomy" id="267567"/>
    <lineage>
        <taxon>Eukaryota</taxon>
        <taxon>Sar</taxon>
        <taxon>Stramenopiles</taxon>
        <taxon>Ochrophyta</taxon>
        <taxon>Bacillariophyta</taxon>
        <taxon>Coscinodiscophyceae</taxon>
        <taxon>Thalassiosirophycidae</taxon>
        <taxon>Thalassiosirales</taxon>
        <taxon>Skeletonemataceae</taxon>
        <taxon>Skeletonema</taxon>
        <taxon>Skeletonema marinoi-dohrnii complex</taxon>
    </lineage>
</organism>
<comment type="similarity">
    <text evidence="1">Belongs to the peroxiredoxin family. Prx5 subfamily.</text>
</comment>
<keyword evidence="4" id="KW-1185">Reference proteome</keyword>
<accession>A0AAD8YB06</accession>
<dbReference type="SUPFAM" id="SSF52833">
    <property type="entry name" value="Thioredoxin-like"/>
    <property type="match status" value="1"/>
</dbReference>
<protein>
    <recommendedName>
        <fullName evidence="2">Thioredoxin domain-containing protein</fullName>
    </recommendedName>
</protein>